<feature type="region of interest" description="Disordered" evidence="1">
    <location>
        <begin position="29"/>
        <end position="59"/>
    </location>
</feature>
<protein>
    <submittedName>
        <fullName evidence="2 3">Uncharacterized protein</fullName>
    </submittedName>
</protein>
<feature type="region of interest" description="Disordered" evidence="1">
    <location>
        <begin position="77"/>
        <end position="172"/>
    </location>
</feature>
<organism evidence="2">
    <name type="scientific">Gaeumannomyces tritici (strain R3-111a-1)</name>
    <name type="common">Wheat and barley take-all root rot fungus</name>
    <name type="synonym">Gaeumannomyces graminis var. tritici</name>
    <dbReference type="NCBI Taxonomy" id="644352"/>
    <lineage>
        <taxon>Eukaryota</taxon>
        <taxon>Fungi</taxon>
        <taxon>Dikarya</taxon>
        <taxon>Ascomycota</taxon>
        <taxon>Pezizomycotina</taxon>
        <taxon>Sordariomycetes</taxon>
        <taxon>Sordariomycetidae</taxon>
        <taxon>Magnaporthales</taxon>
        <taxon>Magnaporthaceae</taxon>
        <taxon>Gaeumannomyces</taxon>
    </lineage>
</organism>
<gene>
    <name evidence="3" type="primary">20343583</name>
    <name evidence="2" type="ORF">GGTG_03125</name>
</gene>
<name>J3NPB7_GAET3</name>
<evidence type="ECO:0000313" key="3">
    <source>
        <dbReference type="EnsemblFungi" id="EJT78022"/>
    </source>
</evidence>
<proteinExistence type="predicted"/>
<reference evidence="2" key="3">
    <citation type="submission" date="2010-09" db="EMBL/GenBank/DDBJ databases">
        <title>Annotation of Gaeumannomyces graminis var. tritici R3-111a-1.</title>
        <authorList>
            <consortium name="The Broad Institute Genome Sequencing Platform"/>
            <person name="Ma L.-J."/>
            <person name="Dead R."/>
            <person name="Young S.K."/>
            <person name="Zeng Q."/>
            <person name="Gargeya S."/>
            <person name="Fitzgerald M."/>
            <person name="Haas B."/>
            <person name="Abouelleil A."/>
            <person name="Alvarado L."/>
            <person name="Arachchi H.M."/>
            <person name="Berlin A."/>
            <person name="Brown A."/>
            <person name="Chapman S.B."/>
            <person name="Chen Z."/>
            <person name="Dunbar C."/>
            <person name="Freedman E."/>
            <person name="Gearin G."/>
            <person name="Gellesch M."/>
            <person name="Goldberg J."/>
            <person name="Griggs A."/>
            <person name="Gujja S."/>
            <person name="Heiman D."/>
            <person name="Howarth C."/>
            <person name="Larson L."/>
            <person name="Lui A."/>
            <person name="MacDonald P.J.P."/>
            <person name="Mehta T."/>
            <person name="Montmayeur A."/>
            <person name="Murphy C."/>
            <person name="Neiman D."/>
            <person name="Pearson M."/>
            <person name="Priest M."/>
            <person name="Roberts A."/>
            <person name="Saif S."/>
            <person name="Shea T."/>
            <person name="Shenoy N."/>
            <person name="Sisk P."/>
            <person name="Stolte C."/>
            <person name="Sykes S."/>
            <person name="Yandava C."/>
            <person name="Wortman J."/>
            <person name="Nusbaum C."/>
            <person name="Birren B."/>
        </authorList>
    </citation>
    <scope>NUCLEOTIDE SEQUENCE</scope>
    <source>
        <strain evidence="2">R3-111a-1</strain>
    </source>
</reference>
<feature type="compositionally biased region" description="Polar residues" evidence="1">
    <location>
        <begin position="128"/>
        <end position="143"/>
    </location>
</feature>
<dbReference type="AlphaFoldDB" id="J3NPB7"/>
<dbReference type="EnsemblFungi" id="EJT78022">
    <property type="protein sequence ID" value="EJT78022"/>
    <property type="gene ID" value="GGTG_03125"/>
</dbReference>
<dbReference type="EMBL" id="GL385396">
    <property type="protein sequence ID" value="EJT78022.1"/>
    <property type="molecule type" value="Genomic_DNA"/>
</dbReference>
<dbReference type="RefSeq" id="XP_009219167.1">
    <property type="nucleotide sequence ID" value="XM_009220903.1"/>
</dbReference>
<reference evidence="2" key="2">
    <citation type="submission" date="2010-07" db="EMBL/GenBank/DDBJ databases">
        <authorList>
            <consortium name="The Broad Institute Genome Sequencing Platform"/>
            <consortium name="Broad Institute Genome Sequencing Center for Infectious Disease"/>
            <person name="Ma L.-J."/>
            <person name="Dead R."/>
            <person name="Young S."/>
            <person name="Zeng Q."/>
            <person name="Koehrsen M."/>
            <person name="Alvarado L."/>
            <person name="Berlin A."/>
            <person name="Chapman S.B."/>
            <person name="Chen Z."/>
            <person name="Freedman E."/>
            <person name="Gellesch M."/>
            <person name="Goldberg J."/>
            <person name="Griggs A."/>
            <person name="Gujja S."/>
            <person name="Heilman E.R."/>
            <person name="Heiman D."/>
            <person name="Hepburn T."/>
            <person name="Howarth C."/>
            <person name="Jen D."/>
            <person name="Larson L."/>
            <person name="Mehta T."/>
            <person name="Neiman D."/>
            <person name="Pearson M."/>
            <person name="Roberts A."/>
            <person name="Saif S."/>
            <person name="Shea T."/>
            <person name="Shenoy N."/>
            <person name="Sisk P."/>
            <person name="Stolte C."/>
            <person name="Sykes S."/>
            <person name="Walk T."/>
            <person name="White J."/>
            <person name="Yandava C."/>
            <person name="Haas B."/>
            <person name="Nusbaum C."/>
            <person name="Birren B."/>
        </authorList>
    </citation>
    <scope>NUCLEOTIDE SEQUENCE</scope>
    <source>
        <strain evidence="2">R3-111a-1</strain>
    </source>
</reference>
<reference evidence="3" key="5">
    <citation type="submission" date="2018-04" db="UniProtKB">
        <authorList>
            <consortium name="EnsemblFungi"/>
        </authorList>
    </citation>
    <scope>IDENTIFICATION</scope>
    <source>
        <strain evidence="3">R3-111a-1</strain>
    </source>
</reference>
<reference evidence="4" key="1">
    <citation type="submission" date="2010-07" db="EMBL/GenBank/DDBJ databases">
        <title>The genome sequence of Gaeumannomyces graminis var. tritici strain R3-111a-1.</title>
        <authorList>
            <consortium name="The Broad Institute Genome Sequencing Platform"/>
            <person name="Ma L.-J."/>
            <person name="Dead R."/>
            <person name="Young S."/>
            <person name="Zeng Q."/>
            <person name="Koehrsen M."/>
            <person name="Alvarado L."/>
            <person name="Berlin A."/>
            <person name="Chapman S.B."/>
            <person name="Chen Z."/>
            <person name="Freedman E."/>
            <person name="Gellesch M."/>
            <person name="Goldberg J."/>
            <person name="Griggs A."/>
            <person name="Gujja S."/>
            <person name="Heilman E.R."/>
            <person name="Heiman D."/>
            <person name="Hepburn T."/>
            <person name="Howarth C."/>
            <person name="Jen D."/>
            <person name="Larson L."/>
            <person name="Mehta T."/>
            <person name="Neiman D."/>
            <person name="Pearson M."/>
            <person name="Roberts A."/>
            <person name="Saif S."/>
            <person name="Shea T."/>
            <person name="Shenoy N."/>
            <person name="Sisk P."/>
            <person name="Stolte C."/>
            <person name="Sykes S."/>
            <person name="Walk T."/>
            <person name="White J."/>
            <person name="Yandava C."/>
            <person name="Haas B."/>
            <person name="Nusbaum C."/>
            <person name="Birren B."/>
        </authorList>
    </citation>
    <scope>NUCLEOTIDE SEQUENCE [LARGE SCALE GENOMIC DNA]</scope>
    <source>
        <strain evidence="4">R3-111a-1</strain>
    </source>
</reference>
<keyword evidence="4" id="KW-1185">Reference proteome</keyword>
<evidence type="ECO:0000313" key="2">
    <source>
        <dbReference type="EMBL" id="EJT78022.1"/>
    </source>
</evidence>
<feature type="compositionally biased region" description="Basic and acidic residues" evidence="1">
    <location>
        <begin position="38"/>
        <end position="48"/>
    </location>
</feature>
<evidence type="ECO:0000256" key="1">
    <source>
        <dbReference type="SAM" id="MobiDB-lite"/>
    </source>
</evidence>
<reference evidence="3" key="4">
    <citation type="journal article" date="2015" name="G3 (Bethesda)">
        <title>Genome sequences of three phytopathogenic species of the Magnaporthaceae family of fungi.</title>
        <authorList>
            <person name="Okagaki L.H."/>
            <person name="Nunes C.C."/>
            <person name="Sailsbery J."/>
            <person name="Clay B."/>
            <person name="Brown D."/>
            <person name="John T."/>
            <person name="Oh Y."/>
            <person name="Young N."/>
            <person name="Fitzgerald M."/>
            <person name="Haas B.J."/>
            <person name="Zeng Q."/>
            <person name="Young S."/>
            <person name="Adiconis X."/>
            <person name="Fan L."/>
            <person name="Levin J.Z."/>
            <person name="Mitchell T.K."/>
            <person name="Okubara P.A."/>
            <person name="Farman M.L."/>
            <person name="Kohn L.M."/>
            <person name="Birren B."/>
            <person name="Ma L.-J."/>
            <person name="Dean R.A."/>
        </authorList>
    </citation>
    <scope>NUCLEOTIDE SEQUENCE</scope>
    <source>
        <strain evidence="3">R3-111a-1</strain>
    </source>
</reference>
<evidence type="ECO:0000313" key="4">
    <source>
        <dbReference type="Proteomes" id="UP000006039"/>
    </source>
</evidence>
<sequence length="272" mass="29411">MHQPRPTFDRLHILRGHVVQLGRVNALARQVQRQGQPGERRSVARHEQLNAARPPPDDRCHGAVAREHDLERAQVADAAGGNGAAEEGVHGRGRVVAPRHCPRRRRGGSPGRSPWEGFGGELADGRLGQTSQPVVGYVTQTDGACTEDRERGKGRDEQAELQGPDAGGEPCAGLPPVRQGVLAVARYPGERLVPAPRAAALAVQVVVLRATAPLRLPGEGGTDEPGQHVDAMAQPNWDWHRNTFNVMILPPARFRPSPALPLPRYHHLPIPS</sequence>
<dbReference type="GeneID" id="20343583"/>
<dbReference type="HOGENOM" id="CLU_1023243_0_0_1"/>
<dbReference type="Proteomes" id="UP000006039">
    <property type="component" value="Unassembled WGS sequence"/>
</dbReference>
<accession>J3NPB7</accession>
<dbReference type="VEuPathDB" id="FungiDB:GGTG_03125"/>
<feature type="compositionally biased region" description="Basic and acidic residues" evidence="1">
    <location>
        <begin position="146"/>
        <end position="158"/>
    </location>
</feature>